<feature type="domain" description="FAD dependent oxidoreductase" evidence="6">
    <location>
        <begin position="7"/>
        <end position="349"/>
    </location>
</feature>
<name>A0A914AF18_PATMI</name>
<keyword evidence="5" id="KW-0560">Oxidoreductase</keyword>
<sequence length="352" mass="39478">MAIPYYDFIVVGCGGIGSGALYWLTRQGGNRVLGLEQFKLGHENGGSHDYSRNIRMDYTDDAYIDLCRGAYSSWNEVERESGVRLVYKTGGVDFTDGSPSADRYLCDIEEAMNRHGVRCERMDGDLLSKRFPQFVTKSNCRAIYLPDNGVINSAHANAVHIQLARKHGAHILEEVKVTGINREEGVPLVQTTHGNFRCRRVIVTAGAWANDVLESVGVKVPLRVTQEQVTYFDTPHRKDFTKDRFPCWTYMSSDGDVFYGLPVHAVKGPKVAMDAAGAEVTPQTRSFTPNQENIDKCIRMCREYIPRCLGPILMTKTCLYAMTRDRHFVIDTCHRSGFPDVIVCYGAGHAFK</sequence>
<reference evidence="7" key="1">
    <citation type="submission" date="2022-11" db="UniProtKB">
        <authorList>
            <consortium name="EnsemblMetazoa"/>
        </authorList>
    </citation>
    <scope>IDENTIFICATION</scope>
</reference>
<dbReference type="InterPro" id="IPR036188">
    <property type="entry name" value="FAD/NAD-bd_sf"/>
</dbReference>
<dbReference type="Gene3D" id="3.30.9.10">
    <property type="entry name" value="D-Amino Acid Oxidase, subunit A, domain 2"/>
    <property type="match status" value="1"/>
</dbReference>
<dbReference type="AlphaFoldDB" id="A0A914AF18"/>
<dbReference type="Gene3D" id="3.50.50.60">
    <property type="entry name" value="FAD/NAD(P)-binding domain"/>
    <property type="match status" value="1"/>
</dbReference>
<dbReference type="GO" id="GO:0050660">
    <property type="term" value="F:flavin adenine dinucleotide binding"/>
    <property type="evidence" value="ECO:0007669"/>
    <property type="project" value="InterPro"/>
</dbReference>
<evidence type="ECO:0000256" key="1">
    <source>
        <dbReference type="ARBA" id="ARBA00001974"/>
    </source>
</evidence>
<keyword evidence="8" id="KW-1185">Reference proteome</keyword>
<dbReference type="EnsemblMetazoa" id="XM_038206414.1">
    <property type="protein sequence ID" value="XP_038062342.1"/>
    <property type="gene ID" value="LOC119732811"/>
</dbReference>
<evidence type="ECO:0000313" key="8">
    <source>
        <dbReference type="Proteomes" id="UP000887568"/>
    </source>
</evidence>
<accession>A0A914AF18</accession>
<evidence type="ECO:0000256" key="2">
    <source>
        <dbReference type="ARBA" id="ARBA00010989"/>
    </source>
</evidence>
<dbReference type="InterPro" id="IPR045170">
    <property type="entry name" value="MTOX"/>
</dbReference>
<evidence type="ECO:0000256" key="4">
    <source>
        <dbReference type="ARBA" id="ARBA00022827"/>
    </source>
</evidence>
<proteinExistence type="inferred from homology"/>
<comment type="similarity">
    <text evidence="2">Belongs to the MSOX/MTOX family.</text>
</comment>
<evidence type="ECO:0000259" key="6">
    <source>
        <dbReference type="Pfam" id="PF01266"/>
    </source>
</evidence>
<dbReference type="GO" id="GO:0008115">
    <property type="term" value="F:sarcosine oxidase activity"/>
    <property type="evidence" value="ECO:0007669"/>
    <property type="project" value="TreeGrafter"/>
</dbReference>
<evidence type="ECO:0000256" key="3">
    <source>
        <dbReference type="ARBA" id="ARBA00022630"/>
    </source>
</evidence>
<dbReference type="Proteomes" id="UP000887568">
    <property type="component" value="Unplaced"/>
</dbReference>
<dbReference type="InterPro" id="IPR006076">
    <property type="entry name" value="FAD-dep_OxRdtase"/>
</dbReference>
<dbReference type="RefSeq" id="XP_038062342.1">
    <property type="nucleotide sequence ID" value="XM_038206414.1"/>
</dbReference>
<dbReference type="Pfam" id="PF01266">
    <property type="entry name" value="DAO"/>
    <property type="match status" value="1"/>
</dbReference>
<dbReference type="SUPFAM" id="SSF51905">
    <property type="entry name" value="FAD/NAD(P)-binding domain"/>
    <property type="match status" value="1"/>
</dbReference>
<dbReference type="GeneID" id="119732811"/>
<dbReference type="OrthoDB" id="424974at2759"/>
<protein>
    <recommendedName>
        <fullName evidence="6">FAD dependent oxidoreductase domain-containing protein</fullName>
    </recommendedName>
</protein>
<dbReference type="SUPFAM" id="SSF54373">
    <property type="entry name" value="FAD-linked reductases, C-terminal domain"/>
    <property type="match status" value="1"/>
</dbReference>
<keyword evidence="3" id="KW-0285">Flavoprotein</keyword>
<dbReference type="PANTHER" id="PTHR10961">
    <property type="entry name" value="PEROXISOMAL SARCOSINE OXIDASE"/>
    <property type="match status" value="1"/>
</dbReference>
<dbReference type="OMA" id="NACEYIP"/>
<evidence type="ECO:0000313" key="7">
    <source>
        <dbReference type="EnsemblMetazoa" id="XP_038062342.1"/>
    </source>
</evidence>
<comment type="cofactor">
    <cofactor evidence="1">
        <name>FAD</name>
        <dbReference type="ChEBI" id="CHEBI:57692"/>
    </cofactor>
</comment>
<keyword evidence="4" id="KW-0274">FAD</keyword>
<organism evidence="7 8">
    <name type="scientific">Patiria miniata</name>
    <name type="common">Bat star</name>
    <name type="synonym">Asterina miniata</name>
    <dbReference type="NCBI Taxonomy" id="46514"/>
    <lineage>
        <taxon>Eukaryota</taxon>
        <taxon>Metazoa</taxon>
        <taxon>Echinodermata</taxon>
        <taxon>Eleutherozoa</taxon>
        <taxon>Asterozoa</taxon>
        <taxon>Asteroidea</taxon>
        <taxon>Valvatacea</taxon>
        <taxon>Valvatida</taxon>
        <taxon>Asterinidae</taxon>
        <taxon>Patiria</taxon>
    </lineage>
</organism>
<dbReference type="PANTHER" id="PTHR10961:SF7">
    <property type="entry name" value="FAD DEPENDENT OXIDOREDUCTASE DOMAIN-CONTAINING PROTEIN"/>
    <property type="match status" value="1"/>
</dbReference>
<evidence type="ECO:0000256" key="5">
    <source>
        <dbReference type="ARBA" id="ARBA00023002"/>
    </source>
</evidence>